<dbReference type="InterPro" id="IPR036388">
    <property type="entry name" value="WH-like_DNA-bd_sf"/>
</dbReference>
<dbReference type="Pfam" id="PF08281">
    <property type="entry name" value="Sigma70_r4_2"/>
    <property type="match status" value="1"/>
</dbReference>
<accession>A0A1I0SAB8</accession>
<dbReference type="GO" id="GO:0016987">
    <property type="term" value="F:sigma factor activity"/>
    <property type="evidence" value="ECO:0007669"/>
    <property type="project" value="UniProtKB-KW"/>
</dbReference>
<comment type="similarity">
    <text evidence="1">Belongs to the sigma-70 factor family. ECF subfamily.</text>
</comment>
<dbReference type="Proteomes" id="UP000199310">
    <property type="component" value="Unassembled WGS sequence"/>
</dbReference>
<evidence type="ECO:0000313" key="8">
    <source>
        <dbReference type="Proteomes" id="UP000199310"/>
    </source>
</evidence>
<dbReference type="GO" id="GO:0006352">
    <property type="term" value="P:DNA-templated transcription initiation"/>
    <property type="evidence" value="ECO:0007669"/>
    <property type="project" value="InterPro"/>
</dbReference>
<dbReference type="RefSeq" id="WP_089900443.1">
    <property type="nucleotide sequence ID" value="NZ_FOJG01000002.1"/>
</dbReference>
<dbReference type="InterPro" id="IPR013325">
    <property type="entry name" value="RNA_pol_sigma_r2"/>
</dbReference>
<gene>
    <name evidence="7" type="ORF">SAMN04488122_5422</name>
</gene>
<evidence type="ECO:0000259" key="6">
    <source>
        <dbReference type="Pfam" id="PF08281"/>
    </source>
</evidence>
<keyword evidence="8" id="KW-1185">Reference proteome</keyword>
<dbReference type="SUPFAM" id="SSF88946">
    <property type="entry name" value="Sigma2 domain of RNA polymerase sigma factors"/>
    <property type="match status" value="1"/>
</dbReference>
<dbReference type="InterPro" id="IPR013324">
    <property type="entry name" value="RNA_pol_sigma_r3/r4-like"/>
</dbReference>
<reference evidence="8" key="1">
    <citation type="submission" date="2016-10" db="EMBL/GenBank/DDBJ databases">
        <authorList>
            <person name="Varghese N."/>
            <person name="Submissions S."/>
        </authorList>
    </citation>
    <scope>NUCLEOTIDE SEQUENCE [LARGE SCALE GENOMIC DNA]</scope>
    <source>
        <strain evidence="8">DSM 3695</strain>
    </source>
</reference>
<dbReference type="Gene3D" id="1.10.1740.10">
    <property type="match status" value="1"/>
</dbReference>
<sequence length="186" mass="21986">MEWETLSEKTLIKLLKKQNILAFNELYYRYCSELYATAYKRLRSKDMVQDIIQEIFISLWNNAENFDEELPLRPYLFKSLKYKIIDAIYKDKSNSHVSLTDLGGIELTIEAWPNDPLMVKELETFLNNEIDNLPLKMKEVFLMSRKQYLPNEKIAELLSISSQTVKNQISLALKRLKQSLDNYNAY</sequence>
<evidence type="ECO:0000256" key="1">
    <source>
        <dbReference type="ARBA" id="ARBA00010641"/>
    </source>
</evidence>
<evidence type="ECO:0000256" key="2">
    <source>
        <dbReference type="ARBA" id="ARBA00023015"/>
    </source>
</evidence>
<dbReference type="Gene3D" id="1.10.10.10">
    <property type="entry name" value="Winged helix-like DNA-binding domain superfamily/Winged helix DNA-binding domain"/>
    <property type="match status" value="1"/>
</dbReference>
<dbReference type="InterPro" id="IPR014284">
    <property type="entry name" value="RNA_pol_sigma-70_dom"/>
</dbReference>
<dbReference type="InterPro" id="IPR013249">
    <property type="entry name" value="RNA_pol_sigma70_r4_t2"/>
</dbReference>
<evidence type="ECO:0000256" key="3">
    <source>
        <dbReference type="ARBA" id="ARBA00023082"/>
    </source>
</evidence>
<keyword evidence="4" id="KW-0804">Transcription</keyword>
<evidence type="ECO:0000259" key="5">
    <source>
        <dbReference type="Pfam" id="PF04542"/>
    </source>
</evidence>
<dbReference type="STRING" id="29529.SAMN04488122_5422"/>
<dbReference type="GO" id="GO:0003677">
    <property type="term" value="F:DNA binding"/>
    <property type="evidence" value="ECO:0007669"/>
    <property type="project" value="InterPro"/>
</dbReference>
<dbReference type="PANTHER" id="PTHR43133">
    <property type="entry name" value="RNA POLYMERASE ECF-TYPE SIGMA FACTO"/>
    <property type="match status" value="1"/>
</dbReference>
<feature type="domain" description="RNA polymerase sigma factor 70 region 4 type 2" evidence="6">
    <location>
        <begin position="130"/>
        <end position="176"/>
    </location>
</feature>
<dbReference type="InterPro" id="IPR039425">
    <property type="entry name" value="RNA_pol_sigma-70-like"/>
</dbReference>
<feature type="domain" description="RNA polymerase sigma-70 region 2" evidence="5">
    <location>
        <begin position="26"/>
        <end position="90"/>
    </location>
</feature>
<proteinExistence type="inferred from homology"/>
<dbReference type="AlphaFoldDB" id="A0A1I0SAB8"/>
<evidence type="ECO:0000256" key="4">
    <source>
        <dbReference type="ARBA" id="ARBA00023163"/>
    </source>
</evidence>
<dbReference type="OrthoDB" id="665849at2"/>
<name>A0A1I0SAB8_9BACT</name>
<evidence type="ECO:0000313" key="7">
    <source>
        <dbReference type="EMBL" id="SEW53336.1"/>
    </source>
</evidence>
<dbReference type="SUPFAM" id="SSF88659">
    <property type="entry name" value="Sigma3 and sigma4 domains of RNA polymerase sigma factors"/>
    <property type="match status" value="1"/>
</dbReference>
<keyword evidence="2" id="KW-0805">Transcription regulation</keyword>
<dbReference type="EMBL" id="FOJG01000002">
    <property type="protein sequence ID" value="SEW53336.1"/>
    <property type="molecule type" value="Genomic_DNA"/>
</dbReference>
<organism evidence="7 8">
    <name type="scientific">Chitinophaga arvensicola</name>
    <dbReference type="NCBI Taxonomy" id="29529"/>
    <lineage>
        <taxon>Bacteria</taxon>
        <taxon>Pseudomonadati</taxon>
        <taxon>Bacteroidota</taxon>
        <taxon>Chitinophagia</taxon>
        <taxon>Chitinophagales</taxon>
        <taxon>Chitinophagaceae</taxon>
        <taxon>Chitinophaga</taxon>
    </lineage>
</organism>
<keyword evidence="3" id="KW-0731">Sigma factor</keyword>
<protein>
    <submittedName>
        <fullName evidence="7">RNA polymerase sigma-70 factor, ECF subfamily</fullName>
    </submittedName>
</protein>
<dbReference type="InterPro" id="IPR007627">
    <property type="entry name" value="RNA_pol_sigma70_r2"/>
</dbReference>
<dbReference type="NCBIfam" id="TIGR02937">
    <property type="entry name" value="sigma70-ECF"/>
    <property type="match status" value="1"/>
</dbReference>
<dbReference type="Pfam" id="PF04542">
    <property type="entry name" value="Sigma70_r2"/>
    <property type="match status" value="1"/>
</dbReference>
<dbReference type="PANTHER" id="PTHR43133:SF46">
    <property type="entry name" value="RNA POLYMERASE SIGMA-70 FACTOR ECF SUBFAMILY"/>
    <property type="match status" value="1"/>
</dbReference>